<evidence type="ECO:0000313" key="2">
    <source>
        <dbReference type="Proteomes" id="UP000216035"/>
    </source>
</evidence>
<reference evidence="1 2" key="1">
    <citation type="submission" date="2017-07" db="EMBL/GenBank/DDBJ databases">
        <title>Flavobacterium cyanobacteriorum sp. nov., isolated from cyanobacterial aggregates in a eutrophic lake.</title>
        <authorList>
            <person name="Cai H."/>
        </authorList>
    </citation>
    <scope>NUCLEOTIDE SEQUENCE [LARGE SCALE GENOMIC DNA]</scope>
    <source>
        <strain evidence="1 2">TH167</strain>
    </source>
</reference>
<comment type="caution">
    <text evidence="1">The sequence shown here is derived from an EMBL/GenBank/DDBJ whole genome shotgun (WGS) entry which is preliminary data.</text>
</comment>
<dbReference type="AlphaFoldDB" id="A0A256A8K0"/>
<dbReference type="Proteomes" id="UP000216035">
    <property type="component" value="Unassembled WGS sequence"/>
</dbReference>
<dbReference type="PROSITE" id="PS51257">
    <property type="entry name" value="PROKAR_LIPOPROTEIN"/>
    <property type="match status" value="1"/>
</dbReference>
<keyword evidence="2" id="KW-1185">Reference proteome</keyword>
<dbReference type="RefSeq" id="WP_094484925.1">
    <property type="nucleotide sequence ID" value="NZ_NOXX01000082.1"/>
</dbReference>
<accession>A0A256A8K0</accession>
<evidence type="ECO:0000313" key="1">
    <source>
        <dbReference type="EMBL" id="OYQ50028.1"/>
    </source>
</evidence>
<organism evidence="1 2">
    <name type="scientific">Flavobacterium aurantiibacter</name>
    <dbReference type="NCBI Taxonomy" id="2023067"/>
    <lineage>
        <taxon>Bacteria</taxon>
        <taxon>Pseudomonadati</taxon>
        <taxon>Bacteroidota</taxon>
        <taxon>Flavobacteriia</taxon>
        <taxon>Flavobacteriales</taxon>
        <taxon>Flavobacteriaceae</taxon>
        <taxon>Flavobacterium</taxon>
    </lineage>
</organism>
<gene>
    <name evidence="1" type="ORF">CHX27_01050</name>
</gene>
<name>A0A256A8K0_9FLAO</name>
<protein>
    <submittedName>
        <fullName evidence="1">Uncharacterized protein</fullName>
    </submittedName>
</protein>
<sequence>MKPATLLSLLSFLVVISCSKINSSENVIIFENSNYKILTSKKKLETYLNNWLERQKNNPYMGIKKDQELYDLTFKQENKGQINLYEIAKNRKLSDRLLFVAANLIDQKNVIAFNKQTNDEVIILSMKEKNTRIFSINKEIIFEVVDYID</sequence>
<dbReference type="EMBL" id="NOXX01000082">
    <property type="protein sequence ID" value="OYQ50028.1"/>
    <property type="molecule type" value="Genomic_DNA"/>
</dbReference>
<proteinExistence type="predicted"/>